<evidence type="ECO:0000259" key="5">
    <source>
        <dbReference type="PROSITE" id="PS50865"/>
    </source>
</evidence>
<dbReference type="PROSITE" id="PS50865">
    <property type="entry name" value="ZF_MYND_2"/>
    <property type="match status" value="1"/>
</dbReference>
<comment type="caution">
    <text evidence="6">The sequence shown here is derived from an EMBL/GenBank/DDBJ whole genome shotgun (WGS) entry which is preliminary data.</text>
</comment>
<protein>
    <recommendedName>
        <fullName evidence="5">MYND-type domain-containing protein</fullName>
    </recommendedName>
</protein>
<dbReference type="InterPro" id="IPR002893">
    <property type="entry name" value="Znf_MYND"/>
</dbReference>
<name>A0ABR3TI37_9PEZI</name>
<dbReference type="Gene3D" id="6.10.140.2220">
    <property type="match status" value="1"/>
</dbReference>
<evidence type="ECO:0000313" key="6">
    <source>
        <dbReference type="EMBL" id="KAL1639163.1"/>
    </source>
</evidence>
<evidence type="ECO:0000256" key="4">
    <source>
        <dbReference type="PROSITE-ProRule" id="PRU00134"/>
    </source>
</evidence>
<keyword evidence="2 4" id="KW-0863">Zinc-finger</keyword>
<organism evidence="6 7">
    <name type="scientific">Diplodia intermedia</name>
    <dbReference type="NCBI Taxonomy" id="856260"/>
    <lineage>
        <taxon>Eukaryota</taxon>
        <taxon>Fungi</taxon>
        <taxon>Dikarya</taxon>
        <taxon>Ascomycota</taxon>
        <taxon>Pezizomycotina</taxon>
        <taxon>Dothideomycetes</taxon>
        <taxon>Dothideomycetes incertae sedis</taxon>
        <taxon>Botryosphaeriales</taxon>
        <taxon>Botryosphaeriaceae</taxon>
        <taxon>Diplodia</taxon>
    </lineage>
</organism>
<dbReference type="Pfam" id="PF01753">
    <property type="entry name" value="zf-MYND"/>
    <property type="match status" value="1"/>
</dbReference>
<gene>
    <name evidence="6" type="ORF">SLS58_008250</name>
</gene>
<proteinExistence type="predicted"/>
<dbReference type="PROSITE" id="PS01360">
    <property type="entry name" value="ZF_MYND_1"/>
    <property type="match status" value="1"/>
</dbReference>
<evidence type="ECO:0000313" key="7">
    <source>
        <dbReference type="Proteomes" id="UP001521184"/>
    </source>
</evidence>
<sequence>MASLCQACNNPSQETCGRCRSSRYCSKKCQKADWPTHKLLCSKFSSFDLTSRPSEAHTLAIVFPPDKNEPHLTWVHGDTFDEACRPHLFPDGDYNHPIEGSHLLHSPAFDRDLPDGVFVYWREEFFFDGSLPNRSVKVATKMAGHAQFDWRGPVIVCGTVGRRGLQCRDTNLLDFRHAVDLLRTKNAVLNSPQANLGGRMQIQAVRINCQGAQATHNLPLFEPITAPYSYPSFAYDGELVIPTLVGPRLVMCRNPRDPAWTGATPAKNDVARMLRLGCADDEKWPLEKLGSVVVMRPDRLPLDPCYVEALVRFCHEVVAPRLASPLHRLVVLATITKSEFEAFYEKFRRERQHQT</sequence>
<keyword evidence="3" id="KW-0862">Zinc</keyword>
<dbReference type="EMBL" id="JAKEKT020000068">
    <property type="protein sequence ID" value="KAL1639163.1"/>
    <property type="molecule type" value="Genomic_DNA"/>
</dbReference>
<accession>A0ABR3TI37</accession>
<reference evidence="6 7" key="1">
    <citation type="journal article" date="2023" name="Plant Dis.">
        <title>First Report of Diplodia intermedia Causing Canker and Dieback Diseases on Apple Trees in Canada.</title>
        <authorList>
            <person name="Ellouze W."/>
            <person name="Ilyukhin E."/>
            <person name="Sulman M."/>
            <person name="Ali S."/>
        </authorList>
    </citation>
    <scope>NUCLEOTIDE SEQUENCE [LARGE SCALE GENOMIC DNA]</scope>
    <source>
        <strain evidence="6 7">M45-28</strain>
    </source>
</reference>
<evidence type="ECO:0000256" key="3">
    <source>
        <dbReference type="ARBA" id="ARBA00022833"/>
    </source>
</evidence>
<evidence type="ECO:0000256" key="1">
    <source>
        <dbReference type="ARBA" id="ARBA00022723"/>
    </source>
</evidence>
<evidence type="ECO:0000256" key="2">
    <source>
        <dbReference type="ARBA" id="ARBA00022771"/>
    </source>
</evidence>
<keyword evidence="7" id="KW-1185">Reference proteome</keyword>
<dbReference type="SUPFAM" id="SSF144232">
    <property type="entry name" value="HIT/MYND zinc finger-like"/>
    <property type="match status" value="1"/>
</dbReference>
<feature type="domain" description="MYND-type" evidence="5">
    <location>
        <begin position="5"/>
        <end position="41"/>
    </location>
</feature>
<keyword evidence="1" id="KW-0479">Metal-binding</keyword>
<dbReference type="Proteomes" id="UP001521184">
    <property type="component" value="Unassembled WGS sequence"/>
</dbReference>